<reference evidence="7 11" key="5">
    <citation type="submission" date="2017-08" db="EMBL/GenBank/DDBJ databases">
        <authorList>
            <person name="Feschi L."/>
            <person name="Jeukens J."/>
            <person name="Emond-Rheault J.-G."/>
            <person name="Kukavica-Ibrulj I."/>
            <person name="Boyle B."/>
            <person name="Levesque R.C."/>
        </authorList>
    </citation>
    <scope>NUCLEOTIDE SEQUENCE [LARGE SCALE GENOMIC DNA]</scope>
    <source>
        <strain evidence="7 11">PA-W36</strain>
    </source>
</reference>
<dbReference type="InterPro" id="IPR008579">
    <property type="entry name" value="UGlyAH_Cupin_dom"/>
</dbReference>
<reference evidence="8" key="9">
    <citation type="submission" date="2023-06" db="EMBL/GenBank/DDBJ databases">
        <authorList>
            <consortium name="Clinical and Environmental Microbiology Branch: Whole genome sequencing antimicrobial resistance pathogens in the healthcare setting"/>
        </authorList>
    </citation>
    <scope>NUCLEOTIDE SEQUENCE</scope>
    <source>
        <strain evidence="8">2021CK-01020</strain>
    </source>
</reference>
<gene>
    <name evidence="6" type="ORF">CAZ10_06020</name>
    <name evidence="2" type="ORF">CCBH4851_00643</name>
    <name evidence="4" type="ORF">GNQ48_27310</name>
    <name evidence="5" type="ORF">GUL26_12410</name>
    <name evidence="7" type="ORF">IPC1295_01125</name>
    <name evidence="8" type="ORF">L4V69_15385</name>
    <name evidence="3" type="ORF">PAERUG_P19_London_7_VIM_2_05_10_03214</name>
</gene>
<dbReference type="Proteomes" id="UP000045039">
    <property type="component" value="Unassembled WGS sequence"/>
</dbReference>
<organism evidence="6 10">
    <name type="scientific">Pseudomonas aeruginosa</name>
    <dbReference type="NCBI Taxonomy" id="287"/>
    <lineage>
        <taxon>Bacteria</taxon>
        <taxon>Pseudomonadati</taxon>
        <taxon>Pseudomonadota</taxon>
        <taxon>Gammaproteobacteria</taxon>
        <taxon>Pseudomonadales</taxon>
        <taxon>Pseudomonadaceae</taxon>
        <taxon>Pseudomonas</taxon>
    </lineage>
</organism>
<dbReference type="Pfam" id="PF05899">
    <property type="entry name" value="Cupin_3"/>
    <property type="match status" value="1"/>
</dbReference>
<evidence type="ECO:0000313" key="3">
    <source>
        <dbReference type="EMBL" id="CRP03309.1"/>
    </source>
</evidence>
<dbReference type="Proteomes" id="UP000194857">
    <property type="component" value="Unassembled WGS sequence"/>
</dbReference>
<evidence type="ECO:0000313" key="11">
    <source>
        <dbReference type="Proteomes" id="UP000284767"/>
    </source>
</evidence>
<dbReference type="Proteomes" id="UP000644192">
    <property type="component" value="Unassembled WGS sequence"/>
</dbReference>
<evidence type="ECO:0000313" key="10">
    <source>
        <dbReference type="Proteomes" id="UP000194857"/>
    </source>
</evidence>
<name>A0A072ZT96_PSEAI</name>
<dbReference type="SMR" id="A0A072ZT96"/>
<accession>A0A1S1C477</accession>
<dbReference type="EMBL" id="CVVU01000203">
    <property type="protein sequence ID" value="CRP03309.1"/>
    <property type="molecule type" value="Genomic_DNA"/>
</dbReference>
<dbReference type="eggNOG" id="COG3450">
    <property type="taxonomic scope" value="Bacteria"/>
</dbReference>
<dbReference type="Proteomes" id="UP000433532">
    <property type="component" value="Unassembled WGS sequence"/>
</dbReference>
<dbReference type="InterPro" id="IPR011051">
    <property type="entry name" value="RmlC_Cupin_sf"/>
</dbReference>
<reference evidence="9" key="1">
    <citation type="submission" date="2015-06" db="EMBL/GenBank/DDBJ databases">
        <authorList>
            <person name="Radhakrishnan Rajesh"/>
            <person name="Underwood Anthony"/>
            <person name="Al-Shahib Ali"/>
        </authorList>
    </citation>
    <scope>NUCLEOTIDE SEQUENCE [LARGE SCALE GENOMIC DNA]</scope>
    <source>
        <strain evidence="9">P19_London_7_VIM_2_05_10</strain>
    </source>
</reference>
<protein>
    <submittedName>
        <fullName evidence="6 7">Cupin</fullName>
    </submittedName>
    <submittedName>
        <fullName evidence="4">DUF861 domain-containing protein</fullName>
    </submittedName>
</protein>
<evidence type="ECO:0000313" key="9">
    <source>
        <dbReference type="Proteomes" id="UP000045039"/>
    </source>
</evidence>
<evidence type="ECO:0000313" key="7">
    <source>
        <dbReference type="EMBL" id="RPM23135.1"/>
    </source>
</evidence>
<accession>A0A072ZT96</accession>
<dbReference type="AlphaFoldDB" id="A0A072ZT96"/>
<evidence type="ECO:0000313" key="8">
    <source>
        <dbReference type="EMBL" id="WOS80477.1"/>
    </source>
</evidence>
<reference evidence="8" key="10">
    <citation type="submission" date="2023-10" db="EMBL/GenBank/DDBJ databases">
        <title>Pathogen: clinical or host-associated sample.</title>
        <authorList>
            <person name="Hergert J."/>
            <person name="Casey R."/>
            <person name="Wagner J."/>
            <person name="Young E.L."/>
            <person name="Oakeson K.F."/>
        </authorList>
    </citation>
    <scope>NUCLEOTIDE SEQUENCE</scope>
    <source>
        <strain evidence="8">2021CK-01020</strain>
    </source>
</reference>
<reference evidence="3" key="2">
    <citation type="submission" date="2015-06" db="EMBL/GenBank/DDBJ databases">
        <authorList>
            <person name="Radhakrishnan R."/>
            <person name="Underwood A."/>
            <person name="Al-Shahib A."/>
        </authorList>
    </citation>
    <scope>NUCLEOTIDE SEQUENCE</scope>
    <source>
        <strain evidence="3">P19_London_7_VIM_2_05_10</strain>
    </source>
</reference>
<reference evidence="5" key="8">
    <citation type="submission" date="2020-01" db="EMBL/GenBank/DDBJ databases">
        <title>Bacteria Cultured from War Wounds Associated with the Conflict in Eastern Ukraine.</title>
        <authorList>
            <person name="Snesrud E."/>
            <person name="Galac M.R."/>
            <person name="Mc Gann P."/>
            <person name="Valentine K."/>
            <person name="Viacheslav K."/>
        </authorList>
    </citation>
    <scope>NUCLEOTIDE SEQUENCE</scope>
    <source>
        <strain evidence="5">VNMU148</strain>
    </source>
</reference>
<dbReference type="OMA" id="WEYCHFQ"/>
<dbReference type="EMBL" id="NSNE01000001">
    <property type="protein sequence ID" value="RPM23135.1"/>
    <property type="molecule type" value="Genomic_DNA"/>
</dbReference>
<reference evidence="4 12" key="7">
    <citation type="submission" date="2019-11" db="EMBL/GenBank/DDBJ databases">
        <title>Genomes of ocular Pseudomonas aeruginosa isolates.</title>
        <authorList>
            <person name="Khan M."/>
            <person name="Rice S.A."/>
            <person name="Willcox M.D.P."/>
            <person name="Stapleton F."/>
        </authorList>
    </citation>
    <scope>NUCLEOTIDE SEQUENCE [LARGE SCALE GENOMIC DNA]</scope>
    <source>
        <strain evidence="4 12">PA221</strain>
    </source>
</reference>
<evidence type="ECO:0000313" key="12">
    <source>
        <dbReference type="Proteomes" id="UP000433532"/>
    </source>
</evidence>
<dbReference type="Gene3D" id="2.60.120.10">
    <property type="entry name" value="Jelly Rolls"/>
    <property type="match status" value="1"/>
</dbReference>
<dbReference type="PATRIC" id="fig|287.1477.peg.2009"/>
<dbReference type="RefSeq" id="WP_003090818.1">
    <property type="nucleotide sequence ID" value="NZ_AP014622.1"/>
</dbReference>
<dbReference type="EMBL" id="WXZT01000006">
    <property type="protein sequence ID" value="MZZ13050.1"/>
    <property type="molecule type" value="Genomic_DNA"/>
</dbReference>
<dbReference type="Proteomes" id="UP001297540">
    <property type="component" value="Chromosome"/>
</dbReference>
<dbReference type="EMBL" id="KT454971">
    <property type="protein sequence ID" value="ALI59342.1"/>
    <property type="molecule type" value="Genomic_DNA"/>
</dbReference>
<dbReference type="SUPFAM" id="SSF51182">
    <property type="entry name" value="RmlC-like cupins"/>
    <property type="match status" value="1"/>
</dbReference>
<evidence type="ECO:0000313" key="2">
    <source>
        <dbReference type="EMBL" id="ALI59342.1"/>
    </source>
</evidence>
<dbReference type="PANTHER" id="PTHR40943">
    <property type="entry name" value="CYTOPLASMIC PROTEIN-RELATED"/>
    <property type="match status" value="1"/>
</dbReference>
<reference evidence="7 11" key="6">
    <citation type="submission" date="2019-01" db="EMBL/GenBank/DDBJ databases">
        <title>The Pseudomonas aeruginosa pan-genome provides new insights on its population structure, horizontal gene transfer and pathogenicity.</title>
        <authorList>
            <person name="Freschi L."/>
            <person name="Vincent A.T."/>
            <person name="Jeukens J."/>
            <person name="Emond-Rheault J.-G."/>
            <person name="Kukavica-Ibrulj I."/>
            <person name="Dupont M.-J."/>
            <person name="Charette S.J."/>
            <person name="Boyle B."/>
            <person name="Levesque R.C."/>
        </authorList>
    </citation>
    <scope>NUCLEOTIDE SEQUENCE [LARGE SCALE GENOMIC DNA]</scope>
    <source>
        <strain evidence="7 11">PA-W36</strain>
    </source>
</reference>
<dbReference type="CDD" id="cd02227">
    <property type="entry name" value="cupin_TM1112-like"/>
    <property type="match status" value="1"/>
</dbReference>
<dbReference type="PANTHER" id="PTHR40943:SF1">
    <property type="entry name" value="CYTOPLASMIC PROTEIN"/>
    <property type="match status" value="1"/>
</dbReference>
<evidence type="ECO:0000313" key="5">
    <source>
        <dbReference type="EMBL" id="MZZ13050.1"/>
    </source>
</evidence>
<reference evidence="2" key="3">
    <citation type="submission" date="2015-08" db="EMBL/GenBank/DDBJ databases">
        <title>Pseudomonas aeruginosa strain CCBH4851 chromosome region.</title>
        <authorList>
            <person name="Silveira M.C."/>
            <person name="Carvalho-Assef A.P.D."/>
            <person name="Albano R.M."/>
        </authorList>
    </citation>
    <scope>NUCLEOTIDE SEQUENCE</scope>
    <source>
        <strain evidence="2">CCBH4851</strain>
    </source>
</reference>
<dbReference type="EMBL" id="CP136986">
    <property type="protein sequence ID" value="WOS80477.1"/>
    <property type="molecule type" value="Genomic_DNA"/>
</dbReference>
<sequence>MSDFITVLRDTCPVPVLDATKWKRIDGDPHTVNLNAYASADGSKLMGTWICTPGKWEVNYERWEFCHFLDGYCIITPEGEQPVHLRAGDVFVIEPGLRGTWEVVETVRKYFVFA</sequence>
<evidence type="ECO:0000313" key="6">
    <source>
        <dbReference type="EMBL" id="OTI65319.1"/>
    </source>
</evidence>
<evidence type="ECO:0000313" key="4">
    <source>
        <dbReference type="EMBL" id="MUI38719.1"/>
    </source>
</evidence>
<dbReference type="KEGG" id="paeb:NCGM1900_3659"/>
<dbReference type="InterPro" id="IPR014710">
    <property type="entry name" value="RmlC-like_jellyroll"/>
</dbReference>
<proteinExistence type="predicted"/>
<dbReference type="Proteomes" id="UP000284767">
    <property type="component" value="Unassembled WGS sequence"/>
</dbReference>
<dbReference type="EMBL" id="NFFZ01000002">
    <property type="protein sequence ID" value="OTI65319.1"/>
    <property type="molecule type" value="Genomic_DNA"/>
</dbReference>
<evidence type="ECO:0000259" key="1">
    <source>
        <dbReference type="Pfam" id="PF05899"/>
    </source>
</evidence>
<reference evidence="6 10" key="4">
    <citation type="submission" date="2017-05" db="EMBL/GenBank/DDBJ databases">
        <authorList>
            <person name="Song R."/>
            <person name="Chenine A.L."/>
            <person name="Ruprecht R.M."/>
        </authorList>
    </citation>
    <scope>NUCLEOTIDE SEQUENCE [LARGE SCALE GENOMIC DNA]</scope>
    <source>
        <strain evidence="6 10">S567_C10_BS</strain>
    </source>
</reference>
<dbReference type="EMBL" id="WOAD01000034">
    <property type="protein sequence ID" value="MUI38719.1"/>
    <property type="molecule type" value="Genomic_DNA"/>
</dbReference>
<dbReference type="FunFam" id="2.60.120.10:FF:000179">
    <property type="entry name" value="Cupin domain-containing protein"/>
    <property type="match status" value="1"/>
</dbReference>
<feature type="domain" description="(S)-ureidoglycine aminohydrolase cupin" evidence="1">
    <location>
        <begin position="39"/>
        <end position="111"/>
    </location>
</feature>